<gene>
    <name evidence="2" type="ORF">A11A3_12243</name>
</gene>
<evidence type="ECO:0000256" key="1">
    <source>
        <dbReference type="SAM" id="MobiDB-lite"/>
    </source>
</evidence>
<name>L0WAD0_9GAMM</name>
<reference evidence="2 3" key="1">
    <citation type="journal article" date="2012" name="J. Bacteriol.">
        <title>Genome Sequence of the Alkane-Degrading Bacterium Alcanivorax hongdengensis Type Strain A-11-3.</title>
        <authorList>
            <person name="Lai Q."/>
            <person name="Shao Z."/>
        </authorList>
    </citation>
    <scope>NUCLEOTIDE SEQUENCE [LARGE SCALE GENOMIC DNA]</scope>
    <source>
        <strain evidence="2 3">A-11-3</strain>
    </source>
</reference>
<feature type="region of interest" description="Disordered" evidence="1">
    <location>
        <begin position="10"/>
        <end position="56"/>
    </location>
</feature>
<comment type="caution">
    <text evidence="2">The sequence shown here is derived from an EMBL/GenBank/DDBJ whole genome shotgun (WGS) entry which is preliminary data.</text>
</comment>
<protein>
    <submittedName>
        <fullName evidence="2">Uncharacterized protein</fullName>
    </submittedName>
</protein>
<dbReference type="RefSeq" id="WP_008929621.1">
    <property type="nucleotide sequence ID" value="NZ_AMRJ01000020.1"/>
</dbReference>
<organism evidence="2 3">
    <name type="scientific">Alcanivorax hongdengensis A-11-3</name>
    <dbReference type="NCBI Taxonomy" id="1177179"/>
    <lineage>
        <taxon>Bacteria</taxon>
        <taxon>Pseudomonadati</taxon>
        <taxon>Pseudomonadota</taxon>
        <taxon>Gammaproteobacteria</taxon>
        <taxon>Oceanospirillales</taxon>
        <taxon>Alcanivoracaceae</taxon>
        <taxon>Alcanivorax</taxon>
    </lineage>
</organism>
<keyword evidence="3" id="KW-1185">Reference proteome</keyword>
<dbReference type="OrthoDB" id="5574106at2"/>
<dbReference type="Proteomes" id="UP000010164">
    <property type="component" value="Unassembled WGS sequence"/>
</dbReference>
<dbReference type="PATRIC" id="fig|1177179.3.peg.2448"/>
<sequence length="89" mass="10440">MPAWIEKIKRWLGAAPPATADNRDEEDTPAPAANEYHPAHGSDQDPQPLHRGRRRLKETFTSHWDLDYLPRDELEQVLEDEKNDRQKDR</sequence>
<evidence type="ECO:0000313" key="3">
    <source>
        <dbReference type="Proteomes" id="UP000010164"/>
    </source>
</evidence>
<dbReference type="AlphaFoldDB" id="L0WAD0"/>
<accession>L0WAD0</accession>
<evidence type="ECO:0000313" key="2">
    <source>
        <dbReference type="EMBL" id="EKF73733.1"/>
    </source>
</evidence>
<proteinExistence type="predicted"/>
<dbReference type="EMBL" id="AMRJ01000020">
    <property type="protein sequence ID" value="EKF73733.1"/>
    <property type="molecule type" value="Genomic_DNA"/>
</dbReference>